<dbReference type="EMBL" id="PP511356">
    <property type="protein sequence ID" value="XCD03425.1"/>
    <property type="molecule type" value="Genomic_DNA"/>
</dbReference>
<organism evidence="2">
    <name type="scientific">Dulem virus 166</name>
    <dbReference type="NCBI Taxonomy" id="3145643"/>
    <lineage>
        <taxon>Viruses</taxon>
        <taxon>Monodnaviria</taxon>
        <taxon>Sangervirae</taxon>
        <taxon>Phixviricota</taxon>
        <taxon>Malgrandaviricetes</taxon>
        <taxon>Petitvirales</taxon>
        <taxon>Microviridae</taxon>
        <taxon>Microvirus</taxon>
    </lineage>
</organism>
<name>A0AAU8AVN7_9VIRU</name>
<dbReference type="Pfam" id="PF09675">
    <property type="entry name" value="Chlamy_scaf"/>
    <property type="match status" value="1"/>
</dbReference>
<dbReference type="InterPro" id="IPR014131">
    <property type="entry name" value="Chlamydia_phage_Vp3"/>
</dbReference>
<sequence length="168" mass="18788">MFNTNWANRPPKTATHSGNRFEPTYKMAVDEDGVKDLAVTGQTDIYAYIQSYAQSCDINYILDRFARGDESALSKIQGIYGDFTEVPKSLAELSQRVLDAENIFNQLPLETREQFNFSPTEFFTQFGSDKFNEIMGFTPEPDAGTGVKPLEPIEPIEPIKSEGGVANE</sequence>
<feature type="region of interest" description="Disordered" evidence="1">
    <location>
        <begin position="1"/>
        <end position="20"/>
    </location>
</feature>
<proteinExistence type="predicted"/>
<evidence type="ECO:0000313" key="2">
    <source>
        <dbReference type="EMBL" id="XCD03425.1"/>
    </source>
</evidence>
<reference evidence="2" key="1">
    <citation type="submission" date="2024-03" db="EMBL/GenBank/DDBJ databases">
        <title>Diverse circular DNA viruses in blood, oral, and fecal samples of captive lemurs.</title>
        <authorList>
            <person name="Paietta E.N."/>
            <person name="Kraberger S."/>
            <person name="Lund M.C."/>
            <person name="Custer J.M."/>
            <person name="Vargas K.M."/>
            <person name="Ehmke E.E."/>
            <person name="Yoder A.D."/>
            <person name="Varsani A."/>
        </authorList>
    </citation>
    <scope>NUCLEOTIDE SEQUENCE</scope>
    <source>
        <strain evidence="2">Duke_18_65</strain>
    </source>
</reference>
<accession>A0AAU8AVN7</accession>
<evidence type="ECO:0000256" key="1">
    <source>
        <dbReference type="SAM" id="MobiDB-lite"/>
    </source>
</evidence>
<feature type="region of interest" description="Disordered" evidence="1">
    <location>
        <begin position="141"/>
        <end position="168"/>
    </location>
</feature>
<protein>
    <submittedName>
        <fullName evidence="2">Internal scaffolding protein</fullName>
    </submittedName>
</protein>